<organism evidence="9">
    <name type="scientific">freshwater metagenome</name>
    <dbReference type="NCBI Taxonomy" id="449393"/>
    <lineage>
        <taxon>unclassified sequences</taxon>
        <taxon>metagenomes</taxon>
        <taxon>ecological metagenomes</taxon>
    </lineage>
</organism>
<dbReference type="Pfam" id="PF08442">
    <property type="entry name" value="ATP-grasp_2"/>
    <property type="match status" value="1"/>
</dbReference>
<comment type="cofactor">
    <cofactor evidence="1">
        <name>Mg(2+)</name>
        <dbReference type="ChEBI" id="CHEBI:18420"/>
    </cofactor>
</comment>
<evidence type="ECO:0000256" key="5">
    <source>
        <dbReference type="ARBA" id="ARBA00022741"/>
    </source>
</evidence>
<evidence type="ECO:0000256" key="4">
    <source>
        <dbReference type="ARBA" id="ARBA00022723"/>
    </source>
</evidence>
<proteinExistence type="inferred from homology"/>
<evidence type="ECO:0000256" key="7">
    <source>
        <dbReference type="ARBA" id="ARBA00022842"/>
    </source>
</evidence>
<dbReference type="FunFam" id="3.30.470.20:FF:000002">
    <property type="entry name" value="Succinate--CoA ligase [ADP-forming] subunit beta"/>
    <property type="match status" value="1"/>
</dbReference>
<dbReference type="GO" id="GO:0042709">
    <property type="term" value="C:succinate-CoA ligase complex"/>
    <property type="evidence" value="ECO:0007669"/>
    <property type="project" value="TreeGrafter"/>
</dbReference>
<dbReference type="PIRSF" id="PIRSF001554">
    <property type="entry name" value="SucCS_beta"/>
    <property type="match status" value="1"/>
</dbReference>
<evidence type="ECO:0000313" key="10">
    <source>
        <dbReference type="EMBL" id="CAB4794048.1"/>
    </source>
</evidence>
<dbReference type="InterPro" id="IPR011761">
    <property type="entry name" value="ATP-grasp"/>
</dbReference>
<dbReference type="InterPro" id="IPR013815">
    <property type="entry name" value="ATP_grasp_subdomain_1"/>
</dbReference>
<dbReference type="Gene3D" id="3.30.1490.20">
    <property type="entry name" value="ATP-grasp fold, A domain"/>
    <property type="match status" value="1"/>
</dbReference>
<dbReference type="GO" id="GO:0005829">
    <property type="term" value="C:cytosol"/>
    <property type="evidence" value="ECO:0007669"/>
    <property type="project" value="TreeGrafter"/>
</dbReference>
<dbReference type="NCBIfam" id="NF001913">
    <property type="entry name" value="PRK00696.1"/>
    <property type="match status" value="1"/>
</dbReference>
<keyword evidence="5" id="KW-0547">Nucleotide-binding</keyword>
<dbReference type="SUPFAM" id="SSF56059">
    <property type="entry name" value="Glutathione synthetase ATP-binding domain-like"/>
    <property type="match status" value="1"/>
</dbReference>
<evidence type="ECO:0000313" key="9">
    <source>
        <dbReference type="EMBL" id="CAB4717702.1"/>
    </source>
</evidence>
<keyword evidence="6" id="KW-0067">ATP-binding</keyword>
<dbReference type="GO" id="GO:0006099">
    <property type="term" value="P:tricarboxylic acid cycle"/>
    <property type="evidence" value="ECO:0007669"/>
    <property type="project" value="UniProtKB-KW"/>
</dbReference>
<dbReference type="HAMAP" id="MF_00558">
    <property type="entry name" value="Succ_CoA_beta"/>
    <property type="match status" value="1"/>
</dbReference>
<dbReference type="PANTHER" id="PTHR11815">
    <property type="entry name" value="SUCCINYL-COA SYNTHETASE BETA CHAIN"/>
    <property type="match status" value="1"/>
</dbReference>
<keyword evidence="4" id="KW-0479">Metal-binding</keyword>
<evidence type="ECO:0000256" key="2">
    <source>
        <dbReference type="ARBA" id="ARBA00022532"/>
    </source>
</evidence>
<keyword evidence="2" id="KW-0816">Tricarboxylic acid cycle</keyword>
<dbReference type="InterPro" id="IPR017866">
    <property type="entry name" value="Succ-CoA_synthase_bsu_CS"/>
</dbReference>
<dbReference type="SUPFAM" id="SSF52210">
    <property type="entry name" value="Succinyl-CoA synthetase domains"/>
    <property type="match status" value="1"/>
</dbReference>
<dbReference type="AlphaFoldDB" id="A0A6J6R3Q7"/>
<evidence type="ECO:0000259" key="8">
    <source>
        <dbReference type="PROSITE" id="PS50975"/>
    </source>
</evidence>
<evidence type="ECO:0000256" key="1">
    <source>
        <dbReference type="ARBA" id="ARBA00001946"/>
    </source>
</evidence>
<dbReference type="PROSITE" id="PS01217">
    <property type="entry name" value="SUCCINYL_COA_LIG_3"/>
    <property type="match status" value="1"/>
</dbReference>
<dbReference type="InterPro" id="IPR005809">
    <property type="entry name" value="Succ_CoA_ligase-like_bsu"/>
</dbReference>
<keyword evidence="3" id="KW-0436">Ligase</keyword>
<accession>A0A6J6R3Q7</accession>
<dbReference type="PROSITE" id="PS50975">
    <property type="entry name" value="ATP_GRASP"/>
    <property type="match status" value="1"/>
</dbReference>
<dbReference type="Gene3D" id="3.40.50.261">
    <property type="entry name" value="Succinyl-CoA synthetase domains"/>
    <property type="match status" value="1"/>
</dbReference>
<protein>
    <submittedName>
        <fullName evidence="9">Unannotated protein</fullName>
    </submittedName>
</protein>
<sequence length="398" mass="42117">MSLPSFGYQPQRVTTFSAVDLLEYQGKQFFAQFGIPVSDGRPVTTVDEAVAAAEAVGYPVVVKAQVHAGGRGKAGGVKLANNADEVREHAGNILGLDISGHITRILWIEIASDISEEYYVSFTLDRSAKKHLGMLSKEGGVEIEQVAVENPDAIAKIWIDPVDGLTEAVCREWVLAANLNPSITDGAVALLLKLYTAYTDGDADLAEINPLIVKTDGKVHALDAKVTLDNNAEFRHDWAEYEATQVRDDREEAAHAKGLQYVGLDGTVGVIANGAGLAMSTLDVVNQAGGKPANFLDIGGGANAEVMAGALQVINDDPNVKSIFINIFGGITRGEEVAKGIIGALEMVNIEAPIVIRLDGTNAEEGRALLAPHLSDKLVSKPTMLEAAAAAVELAKKN</sequence>
<dbReference type="GO" id="GO:0046872">
    <property type="term" value="F:metal ion binding"/>
    <property type="evidence" value="ECO:0007669"/>
    <property type="project" value="UniProtKB-KW"/>
</dbReference>
<dbReference type="FunFam" id="3.40.50.261:FF:000007">
    <property type="entry name" value="Succinate--CoA ligase [ADP-forming] subunit beta"/>
    <property type="match status" value="1"/>
</dbReference>
<dbReference type="GO" id="GO:0005524">
    <property type="term" value="F:ATP binding"/>
    <property type="evidence" value="ECO:0007669"/>
    <property type="project" value="UniProtKB-KW"/>
</dbReference>
<keyword evidence="7" id="KW-0460">Magnesium</keyword>
<dbReference type="GO" id="GO:0006104">
    <property type="term" value="P:succinyl-CoA metabolic process"/>
    <property type="evidence" value="ECO:0007669"/>
    <property type="project" value="TreeGrafter"/>
</dbReference>
<dbReference type="InterPro" id="IPR013650">
    <property type="entry name" value="ATP-grasp_succ-CoA_synth-type"/>
</dbReference>
<gene>
    <name evidence="9" type="ORF">UFOPK2624_01483</name>
    <name evidence="10" type="ORF">UFOPK2969_01049</name>
</gene>
<dbReference type="EMBL" id="CAFAAD010000073">
    <property type="protein sequence ID" value="CAB4794048.1"/>
    <property type="molecule type" value="Genomic_DNA"/>
</dbReference>
<feature type="domain" description="ATP-grasp" evidence="8">
    <location>
        <begin position="27"/>
        <end position="72"/>
    </location>
</feature>
<dbReference type="InterPro" id="IPR005811">
    <property type="entry name" value="SUCC_ACL_C"/>
</dbReference>
<reference evidence="9" key="1">
    <citation type="submission" date="2020-05" db="EMBL/GenBank/DDBJ databases">
        <authorList>
            <person name="Chiriac C."/>
            <person name="Salcher M."/>
            <person name="Ghai R."/>
            <person name="Kavagutti S V."/>
        </authorList>
    </citation>
    <scope>NUCLEOTIDE SEQUENCE</scope>
</reference>
<dbReference type="InterPro" id="IPR016102">
    <property type="entry name" value="Succinyl-CoA_synth-like"/>
</dbReference>
<evidence type="ECO:0000256" key="6">
    <source>
        <dbReference type="ARBA" id="ARBA00022840"/>
    </source>
</evidence>
<dbReference type="PANTHER" id="PTHR11815:SF10">
    <property type="entry name" value="SUCCINATE--COA LIGASE [GDP-FORMING] SUBUNIT BETA, MITOCHONDRIAL"/>
    <property type="match status" value="1"/>
</dbReference>
<evidence type="ECO:0000256" key="3">
    <source>
        <dbReference type="ARBA" id="ARBA00022598"/>
    </source>
</evidence>
<dbReference type="Gene3D" id="3.30.470.20">
    <property type="entry name" value="ATP-grasp fold, B domain"/>
    <property type="match status" value="1"/>
</dbReference>
<dbReference type="EMBL" id="CAEZXY010000082">
    <property type="protein sequence ID" value="CAB4717702.1"/>
    <property type="molecule type" value="Genomic_DNA"/>
</dbReference>
<dbReference type="NCBIfam" id="TIGR01016">
    <property type="entry name" value="sucCoAbeta"/>
    <property type="match status" value="1"/>
</dbReference>
<dbReference type="GO" id="GO:0004775">
    <property type="term" value="F:succinate-CoA ligase (ADP-forming) activity"/>
    <property type="evidence" value="ECO:0007669"/>
    <property type="project" value="TreeGrafter"/>
</dbReference>
<dbReference type="Pfam" id="PF00549">
    <property type="entry name" value="Ligase_CoA"/>
    <property type="match status" value="1"/>
</dbReference>
<name>A0A6J6R3Q7_9ZZZZ</name>